<organism evidence="5 6">
    <name type="scientific">Saccharopolyspora cebuensis</name>
    <dbReference type="NCBI Taxonomy" id="418759"/>
    <lineage>
        <taxon>Bacteria</taxon>
        <taxon>Bacillati</taxon>
        <taxon>Actinomycetota</taxon>
        <taxon>Actinomycetes</taxon>
        <taxon>Pseudonocardiales</taxon>
        <taxon>Pseudonocardiaceae</taxon>
        <taxon>Saccharopolyspora</taxon>
    </lineage>
</organism>
<accession>A0ABV4CEG5</accession>
<name>A0ABV4CEG5_9PSEU</name>
<feature type="domain" description="HpcH/HpaI aldolase/citrate lyase" evidence="4">
    <location>
        <begin position="11"/>
        <end position="213"/>
    </location>
</feature>
<dbReference type="Gene3D" id="3.20.20.60">
    <property type="entry name" value="Phosphoenolpyruvate-binding domains"/>
    <property type="match status" value="1"/>
</dbReference>
<evidence type="ECO:0000313" key="5">
    <source>
        <dbReference type="EMBL" id="MEY8038928.1"/>
    </source>
</evidence>
<keyword evidence="3" id="KW-0460">Magnesium</keyword>
<dbReference type="InterPro" id="IPR005000">
    <property type="entry name" value="Aldolase/citrate-lyase_domain"/>
</dbReference>
<dbReference type="PIRSF" id="PIRSF015582">
    <property type="entry name" value="Cit_lyase_B"/>
    <property type="match status" value="1"/>
</dbReference>
<dbReference type="PANTHER" id="PTHR32308:SF10">
    <property type="entry name" value="CITRATE LYASE SUBUNIT BETA"/>
    <property type="match status" value="1"/>
</dbReference>
<comment type="cofactor">
    <cofactor evidence="1">
        <name>Mg(2+)</name>
        <dbReference type="ChEBI" id="CHEBI:18420"/>
    </cofactor>
</comment>
<dbReference type="PANTHER" id="PTHR32308">
    <property type="entry name" value="LYASE BETA SUBUNIT, PUTATIVE (AFU_ORTHOLOGUE AFUA_4G13030)-RELATED"/>
    <property type="match status" value="1"/>
</dbReference>
<sequence length="268" mass="27374">MTPREAAADARTALFVPGTRPDRFGTALAAGADLVIADLEDAVADADKDTAREHVRDLLGGGDPVAVRINAAGTPWYDADVAMLRGHGAVVVLPKAETAEQVGALAAALPGAPLIPLVETAVGVLGAAEVCRAESVVRPAFGSVDLAAELGVDHTDREALRHARSALVLAAAAAGTAAPLDGVTTAVRDAALLDADLRHAARLGFTGKLCLHPAQLEPVRRGFAPSAEELTWARAVVAAAGDGGVAVLDGRMVDKPVVERARRLLRAG</sequence>
<evidence type="ECO:0000259" key="4">
    <source>
        <dbReference type="Pfam" id="PF03328"/>
    </source>
</evidence>
<comment type="caution">
    <text evidence="5">The sequence shown here is derived from an EMBL/GenBank/DDBJ whole genome shotgun (WGS) entry which is preliminary data.</text>
</comment>
<gene>
    <name evidence="5" type="ORF">AB8O55_05935</name>
</gene>
<evidence type="ECO:0000256" key="3">
    <source>
        <dbReference type="ARBA" id="ARBA00022842"/>
    </source>
</evidence>
<protein>
    <submittedName>
        <fullName evidence="5">CoA ester lyase</fullName>
    </submittedName>
</protein>
<reference evidence="5 6" key="1">
    <citation type="submission" date="2024-08" db="EMBL/GenBank/DDBJ databases">
        <title>Genome mining of Saccharopolyspora cebuensis PGLac3 from Nigerian medicinal plant.</title>
        <authorList>
            <person name="Ezeobiora C.E."/>
            <person name="Igbokwe N.H."/>
            <person name="Amin D.H."/>
            <person name="Mendie U.E."/>
        </authorList>
    </citation>
    <scope>NUCLEOTIDE SEQUENCE [LARGE SCALE GENOMIC DNA]</scope>
    <source>
        <strain evidence="5 6">PGLac3</strain>
    </source>
</reference>
<dbReference type="InterPro" id="IPR011206">
    <property type="entry name" value="Citrate_lyase_beta/mcl1/mcl2"/>
</dbReference>
<keyword evidence="2" id="KW-0479">Metal-binding</keyword>
<dbReference type="InterPro" id="IPR040442">
    <property type="entry name" value="Pyrv_kinase-like_dom_sf"/>
</dbReference>
<dbReference type="Proteomes" id="UP001564626">
    <property type="component" value="Unassembled WGS sequence"/>
</dbReference>
<evidence type="ECO:0000256" key="2">
    <source>
        <dbReference type="ARBA" id="ARBA00022723"/>
    </source>
</evidence>
<proteinExistence type="predicted"/>
<evidence type="ECO:0000313" key="6">
    <source>
        <dbReference type="Proteomes" id="UP001564626"/>
    </source>
</evidence>
<dbReference type="Pfam" id="PF03328">
    <property type="entry name" value="HpcH_HpaI"/>
    <property type="match status" value="1"/>
</dbReference>
<dbReference type="EMBL" id="JBGEHV010000007">
    <property type="protein sequence ID" value="MEY8038928.1"/>
    <property type="molecule type" value="Genomic_DNA"/>
</dbReference>
<evidence type="ECO:0000256" key="1">
    <source>
        <dbReference type="ARBA" id="ARBA00001946"/>
    </source>
</evidence>
<dbReference type="GO" id="GO:0016829">
    <property type="term" value="F:lyase activity"/>
    <property type="evidence" value="ECO:0007669"/>
    <property type="project" value="UniProtKB-KW"/>
</dbReference>
<dbReference type="SUPFAM" id="SSF51621">
    <property type="entry name" value="Phosphoenolpyruvate/pyruvate domain"/>
    <property type="match status" value="1"/>
</dbReference>
<dbReference type="RefSeq" id="WP_345366497.1">
    <property type="nucleotide sequence ID" value="NZ_BAABII010000016.1"/>
</dbReference>
<keyword evidence="6" id="KW-1185">Reference proteome</keyword>
<dbReference type="InterPro" id="IPR015813">
    <property type="entry name" value="Pyrv/PenolPyrv_kinase-like_dom"/>
</dbReference>
<keyword evidence="5" id="KW-0456">Lyase</keyword>